<evidence type="ECO:0000313" key="1">
    <source>
        <dbReference type="EMBL" id="KAK9497999.1"/>
    </source>
</evidence>
<organism evidence="1 2">
    <name type="scientific">Rhynocoris fuscipes</name>
    <dbReference type="NCBI Taxonomy" id="488301"/>
    <lineage>
        <taxon>Eukaryota</taxon>
        <taxon>Metazoa</taxon>
        <taxon>Ecdysozoa</taxon>
        <taxon>Arthropoda</taxon>
        <taxon>Hexapoda</taxon>
        <taxon>Insecta</taxon>
        <taxon>Pterygota</taxon>
        <taxon>Neoptera</taxon>
        <taxon>Paraneoptera</taxon>
        <taxon>Hemiptera</taxon>
        <taxon>Heteroptera</taxon>
        <taxon>Panheteroptera</taxon>
        <taxon>Cimicomorpha</taxon>
        <taxon>Reduviidae</taxon>
        <taxon>Harpactorinae</taxon>
        <taxon>Harpactorini</taxon>
        <taxon>Rhynocoris</taxon>
    </lineage>
</organism>
<evidence type="ECO:0000313" key="2">
    <source>
        <dbReference type="Proteomes" id="UP001461498"/>
    </source>
</evidence>
<evidence type="ECO:0008006" key="3">
    <source>
        <dbReference type="Google" id="ProtNLM"/>
    </source>
</evidence>
<dbReference type="InterPro" id="IPR026193">
    <property type="entry name" value="NDUFV3"/>
</dbReference>
<dbReference type="Pfam" id="PF15880">
    <property type="entry name" value="NDUFV3"/>
    <property type="match status" value="1"/>
</dbReference>
<reference evidence="1 2" key="1">
    <citation type="submission" date="2022-12" db="EMBL/GenBank/DDBJ databases">
        <title>Chromosome-level genome assembly of true bugs.</title>
        <authorList>
            <person name="Ma L."/>
            <person name="Li H."/>
        </authorList>
    </citation>
    <scope>NUCLEOTIDE SEQUENCE [LARGE SCALE GENOMIC DNA]</scope>
    <source>
        <strain evidence="1">Lab_2022b</strain>
    </source>
</reference>
<dbReference type="GO" id="GO:0045271">
    <property type="term" value="C:respiratory chain complex I"/>
    <property type="evidence" value="ECO:0007669"/>
    <property type="project" value="InterPro"/>
</dbReference>
<protein>
    <recommendedName>
        <fullName evidence="3">NADH-ubiquinone oxidoreductase 9 kDa subunit</fullName>
    </recommendedName>
</protein>
<comment type="caution">
    <text evidence="1">The sequence shown here is derived from an EMBL/GenBank/DDBJ whole genome shotgun (WGS) entry which is preliminary data.</text>
</comment>
<sequence>MNFTQIFMKNHLWNKVLITARYCSNKSQNPSINVQGLSNKVFARPIKPVDPGAKKTGGYNVPEYFSFDKYSFYEAELELVKYRQPQPSSKQGN</sequence>
<keyword evidence="2" id="KW-1185">Reference proteome</keyword>
<dbReference type="AlphaFoldDB" id="A0AAW1CKH8"/>
<dbReference type="EMBL" id="JAPXFL010000013">
    <property type="protein sequence ID" value="KAK9497999.1"/>
    <property type="molecule type" value="Genomic_DNA"/>
</dbReference>
<proteinExistence type="predicted"/>
<dbReference type="GO" id="GO:0005739">
    <property type="term" value="C:mitochondrion"/>
    <property type="evidence" value="ECO:0007669"/>
    <property type="project" value="InterPro"/>
</dbReference>
<gene>
    <name evidence="1" type="ORF">O3M35_003890</name>
</gene>
<name>A0AAW1CKH8_9HEMI</name>
<dbReference type="Proteomes" id="UP001461498">
    <property type="component" value="Unassembled WGS sequence"/>
</dbReference>
<accession>A0AAW1CKH8</accession>